<gene>
    <name evidence="2" type="ORF">KQI88_00060</name>
</gene>
<keyword evidence="2" id="KW-0547">Nucleotide-binding</keyword>
<organism evidence="2 3">
    <name type="scientific">Alkaliphilus flagellatus</name>
    <dbReference type="NCBI Taxonomy" id="2841507"/>
    <lineage>
        <taxon>Bacteria</taxon>
        <taxon>Bacillati</taxon>
        <taxon>Bacillota</taxon>
        <taxon>Clostridia</taxon>
        <taxon>Peptostreptococcales</taxon>
        <taxon>Natronincolaceae</taxon>
        <taxon>Alkaliphilus</taxon>
    </lineage>
</organism>
<dbReference type="EMBL" id="JAHLQK010000001">
    <property type="protein sequence ID" value="MBU5674807.1"/>
    <property type="molecule type" value="Genomic_DNA"/>
</dbReference>
<protein>
    <submittedName>
        <fullName evidence="2">ATP-binding protein</fullName>
    </submittedName>
</protein>
<evidence type="ECO:0000259" key="1">
    <source>
        <dbReference type="Pfam" id="PF01656"/>
    </source>
</evidence>
<dbReference type="InterPro" id="IPR002586">
    <property type="entry name" value="CobQ/CobB/MinD/ParA_Nub-bd_dom"/>
</dbReference>
<proteinExistence type="predicted"/>
<keyword evidence="2" id="KW-0067">ATP-binding</keyword>
<accession>A0ABS6FZB1</accession>
<evidence type="ECO:0000313" key="3">
    <source>
        <dbReference type="Proteomes" id="UP000779508"/>
    </source>
</evidence>
<sequence length="223" mass="25073">MLNDNRVRIIIGHYGSGKTEFSVNYAINLAEKGKKVALADLDVVNPYFRSREKFKLLQSYGIEVESSYVEGSGTDLPSISAGILGPMQNESYDFVMDVGGDSMGARTLGRYHEYLVEGKYDMFCVVNANRPETQTVEGVIHHIQSIERTSRAKVTGLINNTHLLRHTTVEDVLKGQELCRQVSKELNIPIKYVSAIESVAKDLPKDLEGQIMPIKMIMREDWM</sequence>
<name>A0ABS6FZB1_9FIRM</name>
<comment type="caution">
    <text evidence="2">The sequence shown here is derived from an EMBL/GenBank/DDBJ whole genome shotgun (WGS) entry which is preliminary data.</text>
</comment>
<dbReference type="Proteomes" id="UP000779508">
    <property type="component" value="Unassembled WGS sequence"/>
</dbReference>
<dbReference type="Pfam" id="PF01656">
    <property type="entry name" value="CbiA"/>
    <property type="match status" value="1"/>
</dbReference>
<dbReference type="RefSeq" id="WP_216414330.1">
    <property type="nucleotide sequence ID" value="NZ_JAHLQK010000001.1"/>
</dbReference>
<evidence type="ECO:0000313" key="2">
    <source>
        <dbReference type="EMBL" id="MBU5674807.1"/>
    </source>
</evidence>
<reference evidence="2 3" key="1">
    <citation type="submission" date="2021-06" db="EMBL/GenBank/DDBJ databases">
        <authorList>
            <person name="Sun Q."/>
            <person name="Li D."/>
        </authorList>
    </citation>
    <scope>NUCLEOTIDE SEQUENCE [LARGE SCALE GENOMIC DNA]</scope>
    <source>
        <strain evidence="2 3">MSJ-5</strain>
    </source>
</reference>
<dbReference type="GO" id="GO:0005524">
    <property type="term" value="F:ATP binding"/>
    <property type="evidence" value="ECO:0007669"/>
    <property type="project" value="UniProtKB-KW"/>
</dbReference>
<feature type="domain" description="CobQ/CobB/MinD/ParA nucleotide binding" evidence="1">
    <location>
        <begin position="15"/>
        <end position="165"/>
    </location>
</feature>
<keyword evidence="3" id="KW-1185">Reference proteome</keyword>